<gene>
    <name evidence="10" type="ORF">MGWOODY_Clf125</name>
</gene>
<evidence type="ECO:0000259" key="9">
    <source>
        <dbReference type="Pfam" id="PF04290"/>
    </source>
</evidence>
<accession>A0A160VC01</accession>
<evidence type="ECO:0000256" key="7">
    <source>
        <dbReference type="ARBA" id="ARBA00023136"/>
    </source>
</evidence>
<protein>
    <recommendedName>
        <fullName evidence="9">Tripartite ATP-independent periplasmic transporters DctQ component domain-containing protein</fullName>
    </recommendedName>
</protein>
<feature type="transmembrane region" description="Helical" evidence="8">
    <location>
        <begin position="79"/>
        <end position="99"/>
    </location>
</feature>
<evidence type="ECO:0000256" key="2">
    <source>
        <dbReference type="ARBA" id="ARBA00022448"/>
    </source>
</evidence>
<feature type="transmembrane region" description="Helical" evidence="8">
    <location>
        <begin position="163"/>
        <end position="186"/>
    </location>
</feature>
<comment type="subcellular location">
    <subcellularLocation>
        <location evidence="1">Cell inner membrane</location>
        <topology evidence="1">Multi-pass membrane protein</topology>
    </subcellularLocation>
</comment>
<keyword evidence="4" id="KW-0997">Cell inner membrane</keyword>
<dbReference type="GO" id="GO:0005886">
    <property type="term" value="C:plasma membrane"/>
    <property type="evidence" value="ECO:0007669"/>
    <property type="project" value="UniProtKB-SubCell"/>
</dbReference>
<keyword evidence="7 8" id="KW-0472">Membrane</keyword>
<keyword evidence="5 8" id="KW-0812">Transmembrane</keyword>
<dbReference type="AlphaFoldDB" id="A0A160VC01"/>
<name>A0A160VC01_9ZZZZ</name>
<evidence type="ECO:0000256" key="8">
    <source>
        <dbReference type="SAM" id="Phobius"/>
    </source>
</evidence>
<keyword evidence="3" id="KW-1003">Cell membrane</keyword>
<feature type="transmembrane region" description="Helical" evidence="8">
    <location>
        <begin position="120"/>
        <end position="143"/>
    </location>
</feature>
<evidence type="ECO:0000256" key="5">
    <source>
        <dbReference type="ARBA" id="ARBA00022692"/>
    </source>
</evidence>
<dbReference type="PANTHER" id="PTHR35011">
    <property type="entry name" value="2,3-DIKETO-L-GULONATE TRAP TRANSPORTER SMALL PERMEASE PROTEIN YIAM"/>
    <property type="match status" value="1"/>
</dbReference>
<dbReference type="PANTHER" id="PTHR35011:SF10">
    <property type="entry name" value="TRAP TRANSPORTER SMALL PERMEASE PROTEIN"/>
    <property type="match status" value="1"/>
</dbReference>
<dbReference type="EMBL" id="FAXA01000476">
    <property type="protein sequence ID" value="CUV03759.1"/>
    <property type="molecule type" value="Genomic_DNA"/>
</dbReference>
<organism evidence="10">
    <name type="scientific">hydrothermal vent metagenome</name>
    <dbReference type="NCBI Taxonomy" id="652676"/>
    <lineage>
        <taxon>unclassified sequences</taxon>
        <taxon>metagenomes</taxon>
        <taxon>ecological metagenomes</taxon>
    </lineage>
</organism>
<evidence type="ECO:0000313" key="10">
    <source>
        <dbReference type="EMBL" id="CUV03759.1"/>
    </source>
</evidence>
<keyword evidence="2" id="KW-0813">Transport</keyword>
<reference evidence="10" key="1">
    <citation type="submission" date="2015-10" db="EMBL/GenBank/DDBJ databases">
        <authorList>
            <person name="Gilbert D.G."/>
        </authorList>
    </citation>
    <scope>NUCLEOTIDE SEQUENCE</scope>
</reference>
<evidence type="ECO:0000256" key="3">
    <source>
        <dbReference type="ARBA" id="ARBA00022475"/>
    </source>
</evidence>
<feature type="domain" description="Tripartite ATP-independent periplasmic transporters DctQ component" evidence="9">
    <location>
        <begin position="59"/>
        <end position="189"/>
    </location>
</feature>
<dbReference type="GO" id="GO:0022857">
    <property type="term" value="F:transmembrane transporter activity"/>
    <property type="evidence" value="ECO:0007669"/>
    <property type="project" value="TreeGrafter"/>
</dbReference>
<dbReference type="Pfam" id="PF04290">
    <property type="entry name" value="DctQ"/>
    <property type="match status" value="1"/>
</dbReference>
<evidence type="ECO:0000256" key="1">
    <source>
        <dbReference type="ARBA" id="ARBA00004429"/>
    </source>
</evidence>
<dbReference type="InterPro" id="IPR055348">
    <property type="entry name" value="DctQ"/>
</dbReference>
<sequence length="228" mass="25146">MSEVASTETAAADQHVERVLEGRSSALTLLTAMRAVTRTLDRVYLSMGYLCGMMFLLLALFITYQVIARKFNVVMAPGMDLMSGFTMAMASTWAFSYALRTGSHVRIDVLLPFMSPRVRWWADQAALASIVFFVSITAWKTWVMVLKSYEIGAVTNTYPLVPLWVPQTFVAIGFSMLAFTAIHMIIDKIAEATLPVLHLKQGGTESYRTVVAGTSLDPVLTEEQASGV</sequence>
<feature type="transmembrane region" description="Helical" evidence="8">
    <location>
        <begin position="43"/>
        <end position="67"/>
    </location>
</feature>
<dbReference type="InterPro" id="IPR007387">
    <property type="entry name" value="TRAP_DctQ"/>
</dbReference>
<evidence type="ECO:0000256" key="6">
    <source>
        <dbReference type="ARBA" id="ARBA00022989"/>
    </source>
</evidence>
<evidence type="ECO:0000256" key="4">
    <source>
        <dbReference type="ARBA" id="ARBA00022519"/>
    </source>
</evidence>
<keyword evidence="6 8" id="KW-1133">Transmembrane helix</keyword>
<proteinExistence type="predicted"/>
<dbReference type="GO" id="GO:0015740">
    <property type="term" value="P:C4-dicarboxylate transport"/>
    <property type="evidence" value="ECO:0007669"/>
    <property type="project" value="TreeGrafter"/>
</dbReference>